<reference evidence="2 3" key="1">
    <citation type="submission" date="2019-11" db="EMBL/GenBank/DDBJ databases">
        <title>Genome analysis of Rhizobacterium cereale a novel genus and species isolated from maize roots in North Spain.</title>
        <authorList>
            <person name="Menendez E."/>
            <person name="Flores-Felix J.D."/>
            <person name="Ramirez-Bahena M.-H."/>
            <person name="Igual J.M."/>
            <person name="Garcia-Fraile P."/>
            <person name="Peix A."/>
            <person name="Velazquez E."/>
        </authorList>
    </citation>
    <scope>NUCLEOTIDE SEQUENCE [LARGE SCALE GENOMIC DNA]</scope>
    <source>
        <strain evidence="2 3">RZME27</strain>
    </source>
</reference>
<evidence type="ECO:0000313" key="3">
    <source>
        <dbReference type="Proteomes" id="UP000435138"/>
    </source>
</evidence>
<evidence type="ECO:0000256" key="1">
    <source>
        <dbReference type="SAM" id="MobiDB-lite"/>
    </source>
</evidence>
<evidence type="ECO:0000313" key="2">
    <source>
        <dbReference type="EMBL" id="MQY44516.1"/>
    </source>
</evidence>
<protein>
    <submittedName>
        <fullName evidence="2">Late control protein D</fullName>
    </submittedName>
</protein>
<gene>
    <name evidence="2" type="ORF">GAO09_00305</name>
</gene>
<keyword evidence="3" id="KW-1185">Reference proteome</keyword>
<comment type="caution">
    <text evidence="2">The sequence shown here is derived from an EMBL/GenBank/DDBJ whole genome shotgun (WGS) entry which is preliminary data.</text>
</comment>
<dbReference type="Proteomes" id="UP000435138">
    <property type="component" value="Unassembled WGS sequence"/>
</dbReference>
<feature type="compositionally biased region" description="Low complexity" evidence="1">
    <location>
        <begin position="359"/>
        <end position="370"/>
    </location>
</feature>
<dbReference type="Gene3D" id="3.55.50.10">
    <property type="entry name" value="Baseplate protein-like domains"/>
    <property type="match status" value="1"/>
</dbReference>
<dbReference type="AlphaFoldDB" id="A0A6A8A5H7"/>
<proteinExistence type="predicted"/>
<dbReference type="Pfam" id="PF05954">
    <property type="entry name" value="Phage_GPD"/>
    <property type="match status" value="1"/>
</dbReference>
<organism evidence="2 3">
    <name type="scientific">Endobacterium cereale</name>
    <dbReference type="NCBI Taxonomy" id="2663029"/>
    <lineage>
        <taxon>Bacteria</taxon>
        <taxon>Pseudomonadati</taxon>
        <taxon>Pseudomonadota</taxon>
        <taxon>Alphaproteobacteria</taxon>
        <taxon>Hyphomicrobiales</taxon>
        <taxon>Rhizobiaceae</taxon>
        <taxon>Endobacterium</taxon>
    </lineage>
</organism>
<name>A0A6A8A5H7_9HYPH</name>
<feature type="compositionally biased region" description="Polar residues" evidence="1">
    <location>
        <begin position="340"/>
        <end position="352"/>
    </location>
</feature>
<dbReference type="RefSeq" id="WP_153352089.1">
    <property type="nucleotide sequence ID" value="NZ_WIXI01000022.1"/>
</dbReference>
<dbReference type="EMBL" id="WIXI01000022">
    <property type="protein sequence ID" value="MQY44516.1"/>
    <property type="molecule type" value="Genomic_DNA"/>
</dbReference>
<accession>A0A6A8A5H7</accession>
<dbReference type="SUPFAM" id="SSF69279">
    <property type="entry name" value="Phage tail proteins"/>
    <property type="match status" value="1"/>
</dbReference>
<feature type="region of interest" description="Disordered" evidence="1">
    <location>
        <begin position="330"/>
        <end position="385"/>
    </location>
</feature>
<sequence length="385" mass="41802">MHPRIEVTIDGTPVAGAFYERLVSITVTDKEGAQADTVDIELNDGPPNFLALPRTGAIVDVRLGYGQMRSLGKFTVDKVTPKCLPYSMSISGKSADLRNKKLKERQERHWDKKKVKDIVDEVAKESGLEASVDAEIGEHEYEWFSQQDESNIHFLRRLAERHNALFSVKQGRVIFSKQGSGNSASGQFIGSVVVSPPKIIQGTCSFEANDRTKYSKVVAYYQDSDKAQRVEIEADGDADGDSVFRIPEPFASVKEADKAAQSKAKALKRGEGAASVTVVGDTAIIAGAPLLFERVRPGLDGVPYVIDTATHTYRKSEGYRTAISAKLYDGKSGSAKKSAANLNDQGSSSSEPPSEDKVAPNAPAGTPATPSQWTGQRRYGRTDEN</sequence>